<proteinExistence type="predicted"/>
<dbReference type="SUPFAM" id="SSF57603">
    <property type="entry name" value="FnI-like domain"/>
    <property type="match status" value="1"/>
</dbReference>
<dbReference type="GO" id="GO:0005615">
    <property type="term" value="C:extracellular space"/>
    <property type="evidence" value="ECO:0007669"/>
    <property type="project" value="TreeGrafter"/>
</dbReference>
<dbReference type="Pfam" id="PF08742">
    <property type="entry name" value="C8"/>
    <property type="match status" value="1"/>
</dbReference>
<dbReference type="CDD" id="cd19941">
    <property type="entry name" value="TIL"/>
    <property type="match status" value="2"/>
</dbReference>
<dbReference type="Pfam" id="PF00094">
    <property type="entry name" value="VWD"/>
    <property type="match status" value="1"/>
</dbReference>
<keyword evidence="1" id="KW-1015">Disulfide bond</keyword>
<evidence type="ECO:0000259" key="3">
    <source>
        <dbReference type="PROSITE" id="PS51233"/>
    </source>
</evidence>
<evidence type="ECO:0000313" key="4">
    <source>
        <dbReference type="EMBL" id="KAJ8776542.1"/>
    </source>
</evidence>
<dbReference type="Pfam" id="PF01826">
    <property type="entry name" value="TIL"/>
    <property type="match status" value="2"/>
</dbReference>
<feature type="domain" description="VWFD" evidence="3">
    <location>
        <begin position="241"/>
        <end position="413"/>
    </location>
</feature>
<dbReference type="GO" id="GO:0031012">
    <property type="term" value="C:extracellular matrix"/>
    <property type="evidence" value="ECO:0007669"/>
    <property type="project" value="TreeGrafter"/>
</dbReference>
<dbReference type="GO" id="GO:0046556">
    <property type="term" value="F:alpha-L-arabinofuranosidase activity"/>
    <property type="evidence" value="ECO:0007669"/>
    <property type="project" value="InterPro"/>
</dbReference>
<dbReference type="InterPro" id="IPR002919">
    <property type="entry name" value="TIL_dom"/>
</dbReference>
<sequence>MMYHHCSSFCRRSCISLSSPEQCHDDCAEGCNCPEGKYYEDTLSFCVPMYVTGISLSVSLQGQHLPAWGAHPNALRLMVDFSGEKSYELKCQTVKWKAFDQFGSQIKVKDEMSAQILQCSNGTVKCDELATPSTVHICPEGKQYFDCRFPDPELPAGGVNCETTCANLAMNFTCAPSSPCISGCVCAPGMAEHKGKCYVPESCPCIWKDWEYLSGEVIATPCYTCVCRRGMFNCTYYPCPAVCTIYGDRHYHSFDGLEYDYTSDCQVFLIKSTDDSDISVIGQNKKCFDNGIVCSKSVLISVGDTEIYLSDTPYKQNKLSGLCGNFDKCTSNDMTTSNNLEVRNAQVFGDSWALGQCETPSESFKPCEAHQNKFPYAKKECSILYSDVFAPCRNVIDVTSFAKNCHEDTCNCNLGGDCECLCTSVAAYAYKCCQEGVSVHWRSSAICSFDCEYYNEENPGSCQTLLCFTALALVSLESAERPNYFLYVHDDDTLSLKLWEVNSAFHRRATFFHHQGLWIPGYSAFELYSKKGFFIILTDSSAKASKYDDSEEFKHLSSFSIEGIPLIPTEPALISPGKPSLPMFTGIVTTLDTKLSIM</sequence>
<dbReference type="SUPFAM" id="SSF57567">
    <property type="entry name" value="Serine protease inhibitors"/>
    <property type="match status" value="2"/>
</dbReference>
<reference evidence="4 5" key="1">
    <citation type="submission" date="2022-11" db="EMBL/GenBank/DDBJ databases">
        <title>Whole genome sequence of Eschrichtius robustus ER-17-0199.</title>
        <authorList>
            <person name="Bruniche-Olsen A."/>
            <person name="Black A.N."/>
            <person name="Fields C.J."/>
            <person name="Walden K."/>
            <person name="Dewoody J.A."/>
        </authorList>
    </citation>
    <scope>NUCLEOTIDE SEQUENCE [LARGE SCALE GENOMIC DNA]</scope>
    <source>
        <strain evidence="4">ER-17-0199</strain>
        <tissue evidence="4">Blubber</tissue>
    </source>
</reference>
<dbReference type="Proteomes" id="UP001159641">
    <property type="component" value="Unassembled WGS sequence"/>
</dbReference>
<name>A0AB34GBQ7_ESCRO</name>
<keyword evidence="5" id="KW-1185">Reference proteome</keyword>
<evidence type="ECO:0000313" key="5">
    <source>
        <dbReference type="Proteomes" id="UP001159641"/>
    </source>
</evidence>
<dbReference type="SMART" id="SM00832">
    <property type="entry name" value="C8"/>
    <property type="match status" value="1"/>
</dbReference>
<protein>
    <recommendedName>
        <fullName evidence="3">VWFD domain-containing protein</fullName>
    </recommendedName>
</protein>
<dbReference type="GO" id="GO:0046373">
    <property type="term" value="P:L-arabinose metabolic process"/>
    <property type="evidence" value="ECO:0007669"/>
    <property type="project" value="InterPro"/>
</dbReference>
<dbReference type="SMART" id="SM00216">
    <property type="entry name" value="VWD"/>
    <property type="match status" value="1"/>
</dbReference>
<dbReference type="InterPro" id="IPR036084">
    <property type="entry name" value="Ser_inhib-like_sf"/>
</dbReference>
<dbReference type="InterPro" id="IPR036195">
    <property type="entry name" value="AbfB_ABD_sf"/>
</dbReference>
<dbReference type="InterPro" id="IPR014853">
    <property type="entry name" value="VWF/SSPO/ZAN-like_Cys-rich_dom"/>
</dbReference>
<dbReference type="EMBL" id="JAIQCJ010002381">
    <property type="protein sequence ID" value="KAJ8776542.1"/>
    <property type="molecule type" value="Genomic_DNA"/>
</dbReference>
<dbReference type="AlphaFoldDB" id="A0AB34GBQ7"/>
<gene>
    <name evidence="4" type="ORF">J1605_015437</name>
</gene>
<dbReference type="PANTHER" id="PTHR11339">
    <property type="entry name" value="EXTRACELLULAR MATRIX GLYCOPROTEIN RELATED"/>
    <property type="match status" value="1"/>
</dbReference>
<keyword evidence="2" id="KW-0325">Glycoprotein</keyword>
<dbReference type="InterPro" id="IPR050780">
    <property type="entry name" value="Mucin_vWF_Thrombospondin_sf"/>
</dbReference>
<evidence type="ECO:0000256" key="1">
    <source>
        <dbReference type="ARBA" id="ARBA00023157"/>
    </source>
</evidence>
<dbReference type="InterPro" id="IPR001846">
    <property type="entry name" value="VWF_type-D"/>
</dbReference>
<evidence type="ECO:0000256" key="2">
    <source>
        <dbReference type="ARBA" id="ARBA00023180"/>
    </source>
</evidence>
<accession>A0AB34GBQ7</accession>
<dbReference type="PANTHER" id="PTHR11339:SF225">
    <property type="entry name" value="OTOGELIN-LIKE PROTEIN"/>
    <property type="match status" value="1"/>
</dbReference>
<comment type="caution">
    <text evidence="4">The sequence shown here is derived from an EMBL/GenBank/DDBJ whole genome shotgun (WGS) entry which is preliminary data.</text>
</comment>
<dbReference type="PROSITE" id="PS51233">
    <property type="entry name" value="VWFD"/>
    <property type="match status" value="1"/>
</dbReference>
<dbReference type="Gene3D" id="2.80.10.50">
    <property type="match status" value="1"/>
</dbReference>
<dbReference type="Gene3D" id="2.10.25.10">
    <property type="entry name" value="Laminin"/>
    <property type="match status" value="2"/>
</dbReference>
<dbReference type="SUPFAM" id="SSF110221">
    <property type="entry name" value="AbfB domain"/>
    <property type="match status" value="1"/>
</dbReference>
<organism evidence="4 5">
    <name type="scientific">Eschrichtius robustus</name>
    <name type="common">California gray whale</name>
    <name type="synonym">Eschrichtius gibbosus</name>
    <dbReference type="NCBI Taxonomy" id="9764"/>
    <lineage>
        <taxon>Eukaryota</taxon>
        <taxon>Metazoa</taxon>
        <taxon>Chordata</taxon>
        <taxon>Craniata</taxon>
        <taxon>Vertebrata</taxon>
        <taxon>Euteleostomi</taxon>
        <taxon>Mammalia</taxon>
        <taxon>Eutheria</taxon>
        <taxon>Laurasiatheria</taxon>
        <taxon>Artiodactyla</taxon>
        <taxon>Whippomorpha</taxon>
        <taxon>Cetacea</taxon>
        <taxon>Mysticeti</taxon>
        <taxon>Eschrichtiidae</taxon>
        <taxon>Eschrichtius</taxon>
    </lineage>
</organism>